<feature type="active site" evidence="3">
    <location>
        <position position="178"/>
    </location>
</feature>
<dbReference type="SUPFAM" id="SSF53474">
    <property type="entry name" value="alpha/beta-Hydrolases"/>
    <property type="match status" value="1"/>
</dbReference>
<reference evidence="6 7" key="1">
    <citation type="journal article" date="2019" name="Int. J. Syst. Evol. Microbiol.">
        <title>The Global Catalogue of Microorganisms (GCM) 10K type strain sequencing project: providing services to taxonomists for standard genome sequencing and annotation.</title>
        <authorList>
            <consortium name="The Broad Institute Genomics Platform"/>
            <consortium name="The Broad Institute Genome Sequencing Center for Infectious Disease"/>
            <person name="Wu L."/>
            <person name="Ma J."/>
        </authorList>
    </citation>
    <scope>NUCLEOTIDE SEQUENCE [LARGE SCALE GENOMIC DNA]</scope>
    <source>
        <strain evidence="6 7">JCM 15749</strain>
    </source>
</reference>
<dbReference type="Proteomes" id="UP001501480">
    <property type="component" value="Unassembled WGS sequence"/>
</dbReference>
<evidence type="ECO:0000313" key="6">
    <source>
        <dbReference type="EMBL" id="GAA2072969.1"/>
    </source>
</evidence>
<organism evidence="6 7">
    <name type="scientific">Aeromicrobium halocynthiae</name>
    <dbReference type="NCBI Taxonomy" id="560557"/>
    <lineage>
        <taxon>Bacteria</taxon>
        <taxon>Bacillati</taxon>
        <taxon>Actinomycetota</taxon>
        <taxon>Actinomycetes</taxon>
        <taxon>Propionibacteriales</taxon>
        <taxon>Nocardioidaceae</taxon>
        <taxon>Aeromicrobium</taxon>
    </lineage>
</organism>
<dbReference type="PANTHER" id="PTHR48081:SF30">
    <property type="entry name" value="ACETYL-HYDROLASE LIPR-RELATED"/>
    <property type="match status" value="1"/>
</dbReference>
<dbReference type="Gene3D" id="3.40.50.1820">
    <property type="entry name" value="alpha/beta hydrolase"/>
    <property type="match status" value="1"/>
</dbReference>
<dbReference type="InterPro" id="IPR029058">
    <property type="entry name" value="AB_hydrolase_fold"/>
</dbReference>
<dbReference type="InterPro" id="IPR013094">
    <property type="entry name" value="AB_hydrolase_3"/>
</dbReference>
<evidence type="ECO:0000256" key="2">
    <source>
        <dbReference type="ARBA" id="ARBA00022801"/>
    </source>
</evidence>
<dbReference type="GO" id="GO:0016787">
    <property type="term" value="F:hydrolase activity"/>
    <property type="evidence" value="ECO:0007669"/>
    <property type="project" value="UniProtKB-KW"/>
</dbReference>
<feature type="domain" description="Alpha/beta hydrolase fold-3" evidence="5">
    <location>
        <begin position="104"/>
        <end position="307"/>
    </location>
</feature>
<sequence>MRITVPVPLRQRPREFRVVHEEAVIHEETSLRARILGRTARLVFKPLLNLAPLNDRSLTLMRSLDARAAKGPRSRFVEPVAFELGGVHVESMTHRYGPTSAMTVLYLHGGGFFSCGIETHRRICERLALYTGGTVVSVEYTQLPDGPVAASVADAIAAYEGLLEIAEDPTKIVVAGDSAGGYLTMKVAELATRRGLQQPAALLGFSPLLSLDPDHEKEQVKRVTRVRDAYLPMRRVGLIRERWLPEGSQIEGEDSPLDAADHIDSPTFLVGVEDEMLRPEIEAMALLLSERGVPVETHLWRGQVHAFPVMVDAIPESREALRLAADFARRAVGEAAERASDDSGRHEEPLEGEVVEEPTTSADDEVIDVELETSGRDRRRRWFFQAS</sequence>
<comment type="similarity">
    <text evidence="1">Belongs to the 'GDXG' lipolytic enzyme family.</text>
</comment>
<keyword evidence="2 6" id="KW-0378">Hydrolase</keyword>
<name>A0ABN2VUK4_9ACTN</name>
<accession>A0ABN2VUK4</accession>
<proteinExistence type="inferred from homology"/>
<evidence type="ECO:0000256" key="4">
    <source>
        <dbReference type="SAM" id="MobiDB-lite"/>
    </source>
</evidence>
<keyword evidence="7" id="KW-1185">Reference proteome</keyword>
<dbReference type="PANTHER" id="PTHR48081">
    <property type="entry name" value="AB HYDROLASE SUPERFAMILY PROTEIN C4A8.06C"/>
    <property type="match status" value="1"/>
</dbReference>
<comment type="caution">
    <text evidence="6">The sequence shown here is derived from an EMBL/GenBank/DDBJ whole genome shotgun (WGS) entry which is preliminary data.</text>
</comment>
<gene>
    <name evidence="6" type="ORF">GCM10009821_08950</name>
</gene>
<evidence type="ECO:0000256" key="1">
    <source>
        <dbReference type="ARBA" id="ARBA00010515"/>
    </source>
</evidence>
<evidence type="ECO:0000259" key="5">
    <source>
        <dbReference type="Pfam" id="PF07859"/>
    </source>
</evidence>
<feature type="compositionally biased region" description="Acidic residues" evidence="4">
    <location>
        <begin position="350"/>
        <end position="370"/>
    </location>
</feature>
<feature type="compositionally biased region" description="Basic and acidic residues" evidence="4">
    <location>
        <begin position="334"/>
        <end position="349"/>
    </location>
</feature>
<evidence type="ECO:0000256" key="3">
    <source>
        <dbReference type="PROSITE-ProRule" id="PRU10038"/>
    </source>
</evidence>
<evidence type="ECO:0000313" key="7">
    <source>
        <dbReference type="Proteomes" id="UP001501480"/>
    </source>
</evidence>
<dbReference type="InterPro" id="IPR033140">
    <property type="entry name" value="Lipase_GDXG_put_SER_AS"/>
</dbReference>
<dbReference type="InterPro" id="IPR050300">
    <property type="entry name" value="GDXG_lipolytic_enzyme"/>
</dbReference>
<protein>
    <submittedName>
        <fullName evidence="6">Alpha/beta hydrolase</fullName>
    </submittedName>
</protein>
<dbReference type="PROSITE" id="PS01174">
    <property type="entry name" value="LIPASE_GDXG_SER"/>
    <property type="match status" value="1"/>
</dbReference>
<feature type="region of interest" description="Disordered" evidence="4">
    <location>
        <begin position="334"/>
        <end position="370"/>
    </location>
</feature>
<dbReference type="EMBL" id="BAAAPY010000002">
    <property type="protein sequence ID" value="GAA2072969.1"/>
    <property type="molecule type" value="Genomic_DNA"/>
</dbReference>
<dbReference type="Pfam" id="PF07859">
    <property type="entry name" value="Abhydrolase_3"/>
    <property type="match status" value="1"/>
</dbReference>